<reference evidence="3" key="1">
    <citation type="submission" date="2016-10" db="EMBL/GenBank/DDBJ databases">
        <authorList>
            <person name="Varghese N."/>
            <person name="Submissions S."/>
        </authorList>
    </citation>
    <scope>NUCLEOTIDE SEQUENCE [LARGE SCALE GENOMIC DNA]</scope>
    <source>
        <strain evidence="3">CGMCC 1.6963</strain>
    </source>
</reference>
<evidence type="ECO:0000313" key="2">
    <source>
        <dbReference type="EMBL" id="SES42955.1"/>
    </source>
</evidence>
<dbReference type="Proteomes" id="UP000199019">
    <property type="component" value="Unassembled WGS sequence"/>
</dbReference>
<organism evidence="2 3">
    <name type="scientific">Pedococcus cremeus</name>
    <dbReference type="NCBI Taxonomy" id="587636"/>
    <lineage>
        <taxon>Bacteria</taxon>
        <taxon>Bacillati</taxon>
        <taxon>Actinomycetota</taxon>
        <taxon>Actinomycetes</taxon>
        <taxon>Micrococcales</taxon>
        <taxon>Intrasporangiaceae</taxon>
        <taxon>Pedococcus</taxon>
    </lineage>
</organism>
<dbReference type="GO" id="GO:0008757">
    <property type="term" value="F:S-adenosylmethionine-dependent methyltransferase activity"/>
    <property type="evidence" value="ECO:0007669"/>
    <property type="project" value="InterPro"/>
</dbReference>
<sequence length="220" mass="24322">MVRRLRFRGSGRYWEQRYARGGTSGAGSSGAAARWKASVVNRWVADLGVTSVVDLGCGDGNQLALAAYPRYLGIDRSPTAVRRCIARFRGDPTKSFLRYEPGQLVDPAGWLRGDLALSMEVIFHLVEDEVFEDYMRLLFASAERYVAVCSNDAAHGDAAPHLRYREFTAWVAQNQPEWELLRREDPPPGLDLVSSCWLYGRAGQARAGVLPGRDGVEGSA</sequence>
<evidence type="ECO:0000313" key="3">
    <source>
        <dbReference type="Proteomes" id="UP000199019"/>
    </source>
</evidence>
<gene>
    <name evidence="2" type="ORF">SAMN05216199_3552</name>
</gene>
<proteinExistence type="predicted"/>
<dbReference type="InterPro" id="IPR029063">
    <property type="entry name" value="SAM-dependent_MTases_sf"/>
</dbReference>
<keyword evidence="2" id="KW-0489">Methyltransferase</keyword>
<dbReference type="AlphaFoldDB" id="A0A1H9X9Z5"/>
<dbReference type="EMBL" id="FOHB01000007">
    <property type="protein sequence ID" value="SES42955.1"/>
    <property type="molecule type" value="Genomic_DNA"/>
</dbReference>
<protein>
    <submittedName>
        <fullName evidence="2">Methyltransferase domain-containing protein</fullName>
    </submittedName>
</protein>
<dbReference type="InterPro" id="IPR013216">
    <property type="entry name" value="Methyltransf_11"/>
</dbReference>
<dbReference type="Pfam" id="PF08241">
    <property type="entry name" value="Methyltransf_11"/>
    <property type="match status" value="1"/>
</dbReference>
<dbReference type="STRING" id="587636.SAMN05216199_3552"/>
<feature type="domain" description="Methyltransferase type 11" evidence="1">
    <location>
        <begin position="53"/>
        <end position="132"/>
    </location>
</feature>
<accession>A0A1H9X9Z5</accession>
<dbReference type="Gene3D" id="3.40.50.150">
    <property type="entry name" value="Vaccinia Virus protein VP39"/>
    <property type="match status" value="1"/>
</dbReference>
<evidence type="ECO:0000259" key="1">
    <source>
        <dbReference type="Pfam" id="PF08241"/>
    </source>
</evidence>
<name>A0A1H9X9Z5_9MICO</name>
<dbReference type="SUPFAM" id="SSF53335">
    <property type="entry name" value="S-adenosyl-L-methionine-dependent methyltransferases"/>
    <property type="match status" value="1"/>
</dbReference>
<dbReference type="GO" id="GO:0032259">
    <property type="term" value="P:methylation"/>
    <property type="evidence" value="ECO:0007669"/>
    <property type="project" value="UniProtKB-KW"/>
</dbReference>
<keyword evidence="3" id="KW-1185">Reference proteome</keyword>
<keyword evidence="2" id="KW-0808">Transferase</keyword>